<dbReference type="InterPro" id="IPR027417">
    <property type="entry name" value="P-loop_NTPase"/>
</dbReference>
<gene>
    <name evidence="2" type="ORF">ACFQ2S_14000</name>
</gene>
<dbReference type="Proteomes" id="UP001597108">
    <property type="component" value="Unassembled WGS sequence"/>
</dbReference>
<sequence length="399" mass="44760">MKCVVHIGTEKTGTTSLQHFFSDNTEALLERGLAYSAAFGRPTNRKLATISMDPRQGDSSFVDHGLVTPADHAAFREAVTADFDAEVEALKARGDVHTYFVSNEHLHSRLLTSEMVGSAAEVLRRKFSEIEVICFLRPQADLALSCLSTSARVGKQVTSETYTTEGPYYDYLGLRERWVELFGSIRLVPYKRHRDTIGWFLEHFGLERDGLTEPAGLNTALDFRTVHLLSLVGPRVVGAQLNLNRNVFLREHAVEEPLSVDREMARQCQERNHAANEALCALTDDVTMDDLTPDFDRYPETGNIHELDVDVAAAPRVNWLVVRFNAELSLERANTRMAEAELALEQGDRDRATRLLENAEKLIRQAADTGLEVPVRRAGWMGRKVQKMVRRLNRGGPAT</sequence>
<evidence type="ECO:0000313" key="2">
    <source>
        <dbReference type="EMBL" id="MFD0980761.1"/>
    </source>
</evidence>
<comment type="caution">
    <text evidence="2">The sequence shown here is derived from an EMBL/GenBank/DDBJ whole genome shotgun (WGS) entry which is preliminary data.</text>
</comment>
<organism evidence="2 3">
    <name type="scientific">Tropicimonas aquimaris</name>
    <dbReference type="NCBI Taxonomy" id="914152"/>
    <lineage>
        <taxon>Bacteria</taxon>
        <taxon>Pseudomonadati</taxon>
        <taxon>Pseudomonadota</taxon>
        <taxon>Alphaproteobacteria</taxon>
        <taxon>Rhodobacterales</taxon>
        <taxon>Roseobacteraceae</taxon>
        <taxon>Tropicimonas</taxon>
    </lineage>
</organism>
<evidence type="ECO:0000256" key="1">
    <source>
        <dbReference type="SAM" id="Coils"/>
    </source>
</evidence>
<keyword evidence="1" id="KW-0175">Coiled coil</keyword>
<evidence type="ECO:0000313" key="3">
    <source>
        <dbReference type="Proteomes" id="UP001597108"/>
    </source>
</evidence>
<feature type="coiled-coil region" evidence="1">
    <location>
        <begin position="330"/>
        <end position="369"/>
    </location>
</feature>
<dbReference type="RefSeq" id="WP_386075337.1">
    <property type="nucleotide sequence ID" value="NZ_JBHTJT010000030.1"/>
</dbReference>
<keyword evidence="3" id="KW-1185">Reference proteome</keyword>
<evidence type="ECO:0008006" key="4">
    <source>
        <dbReference type="Google" id="ProtNLM"/>
    </source>
</evidence>
<dbReference type="SUPFAM" id="SSF52540">
    <property type="entry name" value="P-loop containing nucleoside triphosphate hydrolases"/>
    <property type="match status" value="1"/>
</dbReference>
<reference evidence="3" key="1">
    <citation type="journal article" date="2019" name="Int. J. Syst. Evol. Microbiol.">
        <title>The Global Catalogue of Microorganisms (GCM) 10K type strain sequencing project: providing services to taxonomists for standard genome sequencing and annotation.</title>
        <authorList>
            <consortium name="The Broad Institute Genomics Platform"/>
            <consortium name="The Broad Institute Genome Sequencing Center for Infectious Disease"/>
            <person name="Wu L."/>
            <person name="Ma J."/>
        </authorList>
    </citation>
    <scope>NUCLEOTIDE SEQUENCE [LARGE SCALE GENOMIC DNA]</scope>
    <source>
        <strain evidence="3">CCUG 60524</strain>
    </source>
</reference>
<accession>A0ABW3IS16</accession>
<dbReference type="Gene3D" id="3.40.50.300">
    <property type="entry name" value="P-loop containing nucleotide triphosphate hydrolases"/>
    <property type="match status" value="1"/>
</dbReference>
<dbReference type="EMBL" id="JBHTJT010000030">
    <property type="protein sequence ID" value="MFD0980761.1"/>
    <property type="molecule type" value="Genomic_DNA"/>
</dbReference>
<protein>
    <recommendedName>
        <fullName evidence="4">Sulfotransferase family protein</fullName>
    </recommendedName>
</protein>
<name>A0ABW3IS16_9RHOB</name>
<proteinExistence type="predicted"/>